<keyword evidence="2" id="KW-1185">Reference proteome</keyword>
<dbReference type="AlphaFoldDB" id="A0A964C1U2"/>
<dbReference type="Proteomes" id="UP000729733">
    <property type="component" value="Unassembled WGS sequence"/>
</dbReference>
<dbReference type="InterPro" id="IPR058690">
    <property type="entry name" value="BrxE"/>
</dbReference>
<sequence length="73" mass="8504">MLQFFVAWAGEGLTDPSRLNWWSTQLLDEWGGEDLFKRLLPRTFEWALLEATRQVANTSCLSPEESKMMIILK</sequence>
<dbReference type="NCBIfam" id="NF033447">
    <property type="entry name" value="BrxE_fam"/>
    <property type="match status" value="1"/>
</dbReference>
<evidence type="ECO:0000313" key="1">
    <source>
        <dbReference type="EMBL" id="MCC0179870.1"/>
    </source>
</evidence>
<reference evidence="1" key="1">
    <citation type="journal article" date="2021" name="Antonie Van Leeuwenhoek">
        <title>Draft genome and description of Waterburya agarophytonicola gen. nov. sp. nov. (Pleurocapsales, Cyanobacteria): a seaweed symbiont.</title>
        <authorList>
            <person name="Bonthond G."/>
            <person name="Shalygin S."/>
            <person name="Bayer T."/>
            <person name="Weinberger F."/>
        </authorList>
    </citation>
    <scope>NUCLEOTIDE SEQUENCE</scope>
    <source>
        <strain evidence="1">KI4</strain>
    </source>
</reference>
<dbReference type="Pfam" id="PF26412">
    <property type="entry name" value="BrxE"/>
    <property type="match status" value="1"/>
</dbReference>
<gene>
    <name evidence="1" type="ORF">I4641_23310</name>
</gene>
<name>A0A964C1U2_9CYAN</name>
<accession>A0A964C1U2</accession>
<comment type="caution">
    <text evidence="1">The sequence shown here is derived from an EMBL/GenBank/DDBJ whole genome shotgun (WGS) entry which is preliminary data.</text>
</comment>
<proteinExistence type="predicted"/>
<dbReference type="EMBL" id="JADWDC010000127">
    <property type="protein sequence ID" value="MCC0179870.1"/>
    <property type="molecule type" value="Genomic_DNA"/>
</dbReference>
<evidence type="ECO:0000313" key="2">
    <source>
        <dbReference type="Proteomes" id="UP000729733"/>
    </source>
</evidence>
<protein>
    <submittedName>
        <fullName evidence="1">BrxE family protein</fullName>
    </submittedName>
</protein>
<feature type="non-terminal residue" evidence="1">
    <location>
        <position position="73"/>
    </location>
</feature>
<organism evidence="1 2">
    <name type="scientific">Waterburya agarophytonicola KI4</name>
    <dbReference type="NCBI Taxonomy" id="2874699"/>
    <lineage>
        <taxon>Bacteria</taxon>
        <taxon>Bacillati</taxon>
        <taxon>Cyanobacteriota</taxon>
        <taxon>Cyanophyceae</taxon>
        <taxon>Pleurocapsales</taxon>
        <taxon>Hyellaceae</taxon>
        <taxon>Waterburya</taxon>
        <taxon>Waterburya agarophytonicola</taxon>
    </lineage>
</organism>